<reference evidence="3" key="1">
    <citation type="journal article" date="2019" name="Int. J. Syst. Evol. Microbiol.">
        <title>The Global Catalogue of Microorganisms (GCM) 10K type strain sequencing project: providing services to taxonomists for standard genome sequencing and annotation.</title>
        <authorList>
            <consortium name="The Broad Institute Genomics Platform"/>
            <consortium name="The Broad Institute Genome Sequencing Center for Infectious Disease"/>
            <person name="Wu L."/>
            <person name="Ma J."/>
        </authorList>
    </citation>
    <scope>NUCLEOTIDE SEQUENCE [LARGE SCALE GENOMIC DNA]</scope>
    <source>
        <strain evidence="3">CCUG 56607</strain>
    </source>
</reference>
<keyword evidence="3" id="KW-1185">Reference proteome</keyword>
<evidence type="ECO:0000256" key="1">
    <source>
        <dbReference type="SAM" id="Phobius"/>
    </source>
</evidence>
<keyword evidence="1" id="KW-0812">Transmembrane</keyword>
<keyword evidence="1" id="KW-1133">Transmembrane helix</keyword>
<evidence type="ECO:0000313" key="3">
    <source>
        <dbReference type="Proteomes" id="UP001596990"/>
    </source>
</evidence>
<protein>
    <recommendedName>
        <fullName evidence="4">Integral membrane protein</fullName>
    </recommendedName>
</protein>
<dbReference type="RefSeq" id="WP_386063494.1">
    <property type="nucleotide sequence ID" value="NZ_JBHTKL010000006.1"/>
</dbReference>
<keyword evidence="1" id="KW-0472">Membrane</keyword>
<sequence>MDFIYIASIIVALSFVSIAGFQVLLSLGFPLGEFAMGGQHKILPKKLRIVSVINALILLFMAFVFLHHTDVLNWSFFISTNIAVWVITIFLGMNTVANLISPSKKERFVMTPLSGVTFILCLFIVLS</sequence>
<accession>A0ABW3L557</accession>
<feature type="transmembrane region" description="Helical" evidence="1">
    <location>
        <begin position="108"/>
        <end position="126"/>
    </location>
</feature>
<proteinExistence type="predicted"/>
<feature type="transmembrane region" description="Helical" evidence="1">
    <location>
        <begin position="74"/>
        <end position="96"/>
    </location>
</feature>
<feature type="transmembrane region" description="Helical" evidence="1">
    <location>
        <begin position="6"/>
        <end position="29"/>
    </location>
</feature>
<feature type="transmembrane region" description="Helical" evidence="1">
    <location>
        <begin position="49"/>
        <end position="68"/>
    </location>
</feature>
<organism evidence="2 3">
    <name type="scientific">Thalassobacillus hwangdonensis</name>
    <dbReference type="NCBI Taxonomy" id="546108"/>
    <lineage>
        <taxon>Bacteria</taxon>
        <taxon>Bacillati</taxon>
        <taxon>Bacillota</taxon>
        <taxon>Bacilli</taxon>
        <taxon>Bacillales</taxon>
        <taxon>Bacillaceae</taxon>
        <taxon>Thalassobacillus</taxon>
    </lineage>
</organism>
<evidence type="ECO:0000313" key="2">
    <source>
        <dbReference type="EMBL" id="MFD1020936.1"/>
    </source>
</evidence>
<dbReference type="EMBL" id="JBHTKL010000006">
    <property type="protein sequence ID" value="MFD1020936.1"/>
    <property type="molecule type" value="Genomic_DNA"/>
</dbReference>
<evidence type="ECO:0008006" key="4">
    <source>
        <dbReference type="Google" id="ProtNLM"/>
    </source>
</evidence>
<dbReference type="Proteomes" id="UP001596990">
    <property type="component" value="Unassembled WGS sequence"/>
</dbReference>
<comment type="caution">
    <text evidence="2">The sequence shown here is derived from an EMBL/GenBank/DDBJ whole genome shotgun (WGS) entry which is preliminary data.</text>
</comment>
<gene>
    <name evidence="2" type="ORF">ACFQ2J_17235</name>
</gene>
<name>A0ABW3L557_9BACI</name>